<organism evidence="3 4">
    <name type="scientific">Fervidicoccus fontis</name>
    <dbReference type="NCBI Taxonomy" id="683846"/>
    <lineage>
        <taxon>Archaea</taxon>
        <taxon>Thermoproteota</taxon>
        <taxon>Thermoprotei</taxon>
        <taxon>Fervidicoccales</taxon>
        <taxon>Fervidicoccaceae</taxon>
        <taxon>Fervidicoccus</taxon>
    </lineage>
</organism>
<evidence type="ECO:0000313" key="4">
    <source>
        <dbReference type="Proteomes" id="UP000237153"/>
    </source>
</evidence>
<dbReference type="PIRSF" id="PIRSF016896">
    <property type="entry name" value="GHMP_arc_MJ0969"/>
    <property type="match status" value="1"/>
</dbReference>
<comment type="caution">
    <text evidence="3">The sequence shown here is derived from an EMBL/GenBank/DDBJ whole genome shotgun (WGS) entry which is preliminary data.</text>
</comment>
<gene>
    <name evidence="3" type="ORF">C0188_00920</name>
    <name evidence="2" type="ORF">ENO39_00690</name>
</gene>
<dbReference type="EMBL" id="DSFH01000015">
    <property type="protein sequence ID" value="HEW63565.1"/>
    <property type="molecule type" value="Genomic_DNA"/>
</dbReference>
<evidence type="ECO:0000313" key="3">
    <source>
        <dbReference type="EMBL" id="PMB75986.1"/>
    </source>
</evidence>
<dbReference type="Proteomes" id="UP000237153">
    <property type="component" value="Unassembled WGS sequence"/>
</dbReference>
<dbReference type="EC" id="2.7.1.169" evidence="1"/>
<protein>
    <recommendedName>
        <fullName evidence="1">Pantoate kinase</fullName>
        <shortName evidence="1">PoK</shortName>
        <ecNumber evidence="1">2.7.1.169</ecNumber>
    </recommendedName>
</protein>
<dbReference type="InterPro" id="IPR020568">
    <property type="entry name" value="Ribosomal_Su5_D2-typ_SF"/>
</dbReference>
<proteinExistence type="inferred from homology"/>
<keyword evidence="1" id="KW-0808">Transferase</keyword>
<evidence type="ECO:0000313" key="2">
    <source>
        <dbReference type="EMBL" id="HEW63565.1"/>
    </source>
</evidence>
<dbReference type="PANTHER" id="PTHR42282">
    <property type="entry name" value="PANTOATE KINASE-RELATED"/>
    <property type="match status" value="1"/>
</dbReference>
<evidence type="ECO:0000256" key="1">
    <source>
        <dbReference type="HAMAP-Rule" id="MF_02223"/>
    </source>
</evidence>
<sequence length="285" mass="31984">MRRNGEDRCIKIAHHISTFWAPVYKDNELYTGSIGAGILISPYAIACLNEESSFEEPSDLIKEIDKMMGREKSLHFKYIDELPPAYGYARSASLAIGYTFLSFIYENKKFTLFDIGRIAHVAEVRSKTGLGDVSAILGGRKIPIRLKAGAPGISLVDSLMIREKISIITIPLKKISTKDMLKNKEREFYNAGMEAMRLFLDEPDLEKLVTLAYDFSKKTGMLSEEVESVIKEVTKSVGIIGYFIKKGIVVLFAEEGTEDDVIEMAKKKLKTQPFKHKLLDTGIVV</sequence>
<dbReference type="AlphaFoldDB" id="A0A2J6N425"/>
<dbReference type="GO" id="GO:0016301">
    <property type="term" value="F:kinase activity"/>
    <property type="evidence" value="ECO:0007669"/>
    <property type="project" value="UniProtKB-UniRule"/>
</dbReference>
<keyword evidence="1" id="KW-0173">Coenzyme A biosynthesis</keyword>
<reference evidence="3 4" key="1">
    <citation type="submission" date="2018-01" db="EMBL/GenBank/DDBJ databases">
        <title>Metagenomic assembled genomes from two thermal pools in the Uzon Caldera, Kamchatka, Russia.</title>
        <authorList>
            <person name="Wilkins L."/>
            <person name="Ettinger C."/>
        </authorList>
    </citation>
    <scope>NUCLEOTIDE SEQUENCE [LARGE SCALE GENOMIC DNA]</scope>
    <source>
        <strain evidence="3">ZAV-06</strain>
    </source>
</reference>
<comment type="similarity">
    <text evidence="1">Belongs to the GHMP kinase family. PoK subfamily.</text>
</comment>
<comment type="function">
    <text evidence="1">Phosphorylates (R)-pantoate to form (R)-4-phosphopantoate in the CoA biosynthesis pathway.</text>
</comment>
<keyword evidence="1" id="KW-0418">Kinase</keyword>
<dbReference type="HAMAP" id="MF_02223">
    <property type="entry name" value="Pantoate_kinase"/>
    <property type="match status" value="1"/>
</dbReference>
<dbReference type="Proteomes" id="UP000886076">
    <property type="component" value="Unassembled WGS sequence"/>
</dbReference>
<comment type="catalytic activity">
    <reaction evidence="1">
        <text>(R)-pantoate + ATP = (R)-4-phosphopantoate + ADP + H(+)</text>
        <dbReference type="Rhea" id="RHEA:28246"/>
        <dbReference type="ChEBI" id="CHEBI:15378"/>
        <dbReference type="ChEBI" id="CHEBI:15980"/>
        <dbReference type="ChEBI" id="CHEBI:30616"/>
        <dbReference type="ChEBI" id="CHEBI:61294"/>
        <dbReference type="ChEBI" id="CHEBI:456216"/>
        <dbReference type="EC" id="2.7.1.169"/>
    </reaction>
</comment>
<dbReference type="RefSeq" id="WP_272984832.1">
    <property type="nucleotide sequence ID" value="NZ_DSFH01000015.1"/>
</dbReference>
<reference evidence="2" key="2">
    <citation type="journal article" date="2020" name="mSystems">
        <title>Genome- and Community-Level Interaction Insights into Carbon Utilization and Element Cycling Functions of Hydrothermarchaeota in Hydrothermal Sediment.</title>
        <authorList>
            <person name="Zhou Z."/>
            <person name="Liu Y."/>
            <person name="Xu W."/>
            <person name="Pan J."/>
            <person name="Luo Z.H."/>
            <person name="Li M."/>
        </authorList>
    </citation>
    <scope>NUCLEOTIDE SEQUENCE [LARGE SCALE GENOMIC DNA]</scope>
    <source>
        <strain evidence="2">SpSt-1261</strain>
    </source>
</reference>
<dbReference type="UniPathway" id="UPA00241"/>
<dbReference type="GO" id="GO:0005524">
    <property type="term" value="F:ATP binding"/>
    <property type="evidence" value="ECO:0007669"/>
    <property type="project" value="UniProtKB-KW"/>
</dbReference>
<accession>A0A2J6N425</accession>
<dbReference type="EMBL" id="PNIM01000003">
    <property type="protein sequence ID" value="PMB75986.1"/>
    <property type="molecule type" value="Genomic_DNA"/>
</dbReference>
<name>A0A2J6N425_9CREN</name>
<comment type="pathway">
    <text evidence="1">Cofactor biosynthesis; coenzyme A biosynthesis.</text>
</comment>
<dbReference type="InterPro" id="IPR012043">
    <property type="entry name" value="PoK"/>
</dbReference>
<dbReference type="PANTHER" id="PTHR42282:SF1">
    <property type="entry name" value="PANTOATE KINASE"/>
    <property type="match status" value="1"/>
</dbReference>
<keyword evidence="1" id="KW-0547">Nucleotide-binding</keyword>
<keyword evidence="1" id="KW-0067">ATP-binding</keyword>
<dbReference type="GO" id="GO:0015937">
    <property type="term" value="P:coenzyme A biosynthetic process"/>
    <property type="evidence" value="ECO:0007669"/>
    <property type="project" value="UniProtKB-UniRule"/>
</dbReference>
<dbReference type="SUPFAM" id="SSF54211">
    <property type="entry name" value="Ribosomal protein S5 domain 2-like"/>
    <property type="match status" value="1"/>
</dbReference>